<protein>
    <submittedName>
        <fullName evidence="1">Uncharacterized protein</fullName>
    </submittedName>
</protein>
<organism evidence="1 2">
    <name type="scientific">Holothuria leucospilota</name>
    <name type="common">Black long sea cucumber</name>
    <name type="synonym">Mertensiothuria leucospilota</name>
    <dbReference type="NCBI Taxonomy" id="206669"/>
    <lineage>
        <taxon>Eukaryota</taxon>
        <taxon>Metazoa</taxon>
        <taxon>Echinodermata</taxon>
        <taxon>Eleutherozoa</taxon>
        <taxon>Echinozoa</taxon>
        <taxon>Holothuroidea</taxon>
        <taxon>Aspidochirotacea</taxon>
        <taxon>Aspidochirotida</taxon>
        <taxon>Holothuriidae</taxon>
        <taxon>Holothuria</taxon>
    </lineage>
</organism>
<dbReference type="EMBL" id="JAIZAY010000004">
    <property type="protein sequence ID" value="KAJ8043114.1"/>
    <property type="molecule type" value="Genomic_DNA"/>
</dbReference>
<dbReference type="Proteomes" id="UP001152320">
    <property type="component" value="Chromosome 4"/>
</dbReference>
<evidence type="ECO:0000313" key="1">
    <source>
        <dbReference type="EMBL" id="KAJ8043114.1"/>
    </source>
</evidence>
<keyword evidence="2" id="KW-1185">Reference proteome</keyword>
<name>A0A9Q1CEM2_HOLLE</name>
<sequence>MRNEIATVLKSKGISDDLIAEIVHEIETKSEFTGSACALHKLRDTFSSSHNRSNYYQKNFSVVNPEEIYLGKDSDHKDCYLHYIPIHCTLKQLLKDESVMEQFSKPDTNKKPDSYADFTDGSSFKGNTFFQTGRKIILLLFQDAFEIVNPLGSARTKHKVLATYMSLGGPGLPPCLAHDLFEGVVSYDLHLYLMSFIKSKKWLTIELLNKRITDFKYKGKDKLDKPVKVKSNPVGKLTGHAVQNWNLLRLLPLMISDIIQDFNDEVWQLILSLREIVDLVCSPCISCEQLQYLQDLITFYLQSRQKLFPEQNVKPKHHYLTHYPKLITQFGPLIKV</sequence>
<evidence type="ECO:0000313" key="2">
    <source>
        <dbReference type="Proteomes" id="UP001152320"/>
    </source>
</evidence>
<proteinExistence type="predicted"/>
<gene>
    <name evidence="1" type="ORF">HOLleu_10075</name>
</gene>
<dbReference type="AlphaFoldDB" id="A0A9Q1CEM2"/>
<dbReference type="PANTHER" id="PTHR31912">
    <property type="entry name" value="IP13529P"/>
    <property type="match status" value="1"/>
</dbReference>
<dbReference type="OrthoDB" id="9995178at2759"/>
<dbReference type="PANTHER" id="PTHR31912:SF35">
    <property type="entry name" value="C2H2-TYPE DOMAIN-CONTAINING PROTEIN"/>
    <property type="match status" value="1"/>
</dbReference>
<comment type="caution">
    <text evidence="1">The sequence shown here is derived from an EMBL/GenBank/DDBJ whole genome shotgun (WGS) entry which is preliminary data.</text>
</comment>
<reference evidence="1" key="1">
    <citation type="submission" date="2021-10" db="EMBL/GenBank/DDBJ databases">
        <title>Tropical sea cucumber genome reveals ecological adaptation and Cuvierian tubules defense mechanism.</title>
        <authorList>
            <person name="Chen T."/>
        </authorList>
    </citation>
    <scope>NUCLEOTIDE SEQUENCE</scope>
    <source>
        <strain evidence="1">Nanhai2018</strain>
        <tissue evidence="1">Muscle</tissue>
    </source>
</reference>
<accession>A0A9Q1CEM2</accession>